<dbReference type="EMBL" id="SPQQ01000001">
    <property type="protein sequence ID" value="TGE39735.1"/>
    <property type="molecule type" value="Genomic_DNA"/>
</dbReference>
<comment type="caution">
    <text evidence="2">The sequence shown here is derived from an EMBL/GenBank/DDBJ whole genome shotgun (WGS) entry which is preliminary data.</text>
</comment>
<feature type="transmembrane region" description="Helical" evidence="1">
    <location>
        <begin position="282"/>
        <end position="302"/>
    </location>
</feature>
<dbReference type="RefSeq" id="WP_135544674.1">
    <property type="nucleotide sequence ID" value="NZ_SPQQ01000001.1"/>
</dbReference>
<feature type="transmembrane region" description="Helical" evidence="1">
    <location>
        <begin position="201"/>
        <end position="216"/>
    </location>
</feature>
<feature type="transmembrane region" description="Helical" evidence="1">
    <location>
        <begin position="228"/>
        <end position="245"/>
    </location>
</feature>
<organism evidence="2 3">
    <name type="scientific">Desulfosporosinus fructosivorans</name>
    <dbReference type="NCBI Taxonomy" id="2018669"/>
    <lineage>
        <taxon>Bacteria</taxon>
        <taxon>Bacillati</taxon>
        <taxon>Bacillota</taxon>
        <taxon>Clostridia</taxon>
        <taxon>Eubacteriales</taxon>
        <taxon>Desulfitobacteriaceae</taxon>
        <taxon>Desulfosporosinus</taxon>
    </lineage>
</organism>
<keyword evidence="3" id="KW-1185">Reference proteome</keyword>
<evidence type="ECO:0000313" key="3">
    <source>
        <dbReference type="Proteomes" id="UP000298460"/>
    </source>
</evidence>
<sequence>MWLLILFSFVICLFTCVTNKQIKYHPVILFNGVWLVIFILYKIDYLNFTILTDHSIAILLIMIFFFPLGVLLGLKNRYRVKRHGRLSYVMSTYEFREKLFWALCILASIVMLIDELTIIIRLIQGASFYDIMRDASGKGTVEISGSLQVLLYLFVVYPVSYLVSPICAVKFINGSQNKYRYLAINLIIVALSVAHHGGRKMLFLFGISYILAYLIYGKKAQTSRKTKWFVVIILVLLVVIMNEISVSRGIDDVGTSFYAYLTCSPSLMQTYLSSSIVSSQRLFGFFSFNGFVYPIMILPNYLGIKSPAIYQTTQTVRFFIENSYVPIGGYSHNMNAFLPVGAYFYVDGGFAFEIIGMVLYGMLAGYLYKKVLKNRDEYNCSLYIFVCIGLILSFARFYFTSYAYAFAFLYVCFLFKKRDNLVDNKR</sequence>
<feature type="transmembrane region" description="Helical" evidence="1">
    <location>
        <begin position="99"/>
        <end position="123"/>
    </location>
</feature>
<protein>
    <submittedName>
        <fullName evidence="2">Oligosaccharide repeat unit polymerase</fullName>
    </submittedName>
</protein>
<gene>
    <name evidence="2" type="ORF">E4K67_01700</name>
</gene>
<feature type="transmembrane region" description="Helical" evidence="1">
    <location>
        <begin position="149"/>
        <end position="172"/>
    </location>
</feature>
<feature type="transmembrane region" description="Helical" evidence="1">
    <location>
        <begin position="342"/>
        <end position="366"/>
    </location>
</feature>
<accession>A0A4Z0RBN0</accession>
<keyword evidence="1" id="KW-0472">Membrane</keyword>
<feature type="transmembrane region" description="Helical" evidence="1">
    <location>
        <begin position="56"/>
        <end position="78"/>
    </location>
</feature>
<dbReference type="NCBIfam" id="TIGR04370">
    <property type="entry name" value="glyco_rpt_poly"/>
    <property type="match status" value="1"/>
</dbReference>
<dbReference type="Proteomes" id="UP000298460">
    <property type="component" value="Unassembled WGS sequence"/>
</dbReference>
<name>A0A4Z0RBN0_9FIRM</name>
<evidence type="ECO:0000256" key="1">
    <source>
        <dbReference type="SAM" id="Phobius"/>
    </source>
</evidence>
<dbReference type="AlphaFoldDB" id="A0A4Z0RBN0"/>
<keyword evidence="1" id="KW-1133">Transmembrane helix</keyword>
<feature type="transmembrane region" description="Helical" evidence="1">
    <location>
        <begin position="378"/>
        <end position="395"/>
    </location>
</feature>
<reference evidence="2 3" key="1">
    <citation type="submission" date="2019-03" db="EMBL/GenBank/DDBJ databases">
        <title>Draft Genome Sequence of Desulfosporosinus fructosivorans Strain 63.6F, Isolated from Marine Sediment in the Baltic Sea.</title>
        <authorList>
            <person name="Hausmann B."/>
            <person name="Vandieken V."/>
            <person name="Pjevac P."/>
            <person name="Schreck K."/>
            <person name="Herbold C.W."/>
            <person name="Loy A."/>
        </authorList>
    </citation>
    <scope>NUCLEOTIDE SEQUENCE [LARGE SCALE GENOMIC DNA]</scope>
    <source>
        <strain evidence="2 3">63.6F</strain>
    </source>
</reference>
<proteinExistence type="predicted"/>
<keyword evidence="1" id="KW-0812">Transmembrane</keyword>
<feature type="transmembrane region" description="Helical" evidence="1">
    <location>
        <begin position="179"/>
        <end position="195"/>
    </location>
</feature>
<evidence type="ECO:0000313" key="2">
    <source>
        <dbReference type="EMBL" id="TGE39735.1"/>
    </source>
</evidence>